<feature type="domain" description="C2H2-type" evidence="7">
    <location>
        <begin position="436"/>
        <end position="464"/>
    </location>
</feature>
<evidence type="ECO:0000256" key="1">
    <source>
        <dbReference type="ARBA" id="ARBA00022723"/>
    </source>
</evidence>
<dbReference type="InterPro" id="IPR013087">
    <property type="entry name" value="Znf_C2H2_type"/>
</dbReference>
<evidence type="ECO:0000313" key="8">
    <source>
        <dbReference type="Proteomes" id="UP000515156"/>
    </source>
</evidence>
<dbReference type="SMART" id="SM00355">
    <property type="entry name" value="ZnF_C2H2"/>
    <property type="match status" value="8"/>
</dbReference>
<keyword evidence="8" id="KW-1185">Reference proteome</keyword>
<dbReference type="GO" id="GO:0008270">
    <property type="term" value="F:zinc ion binding"/>
    <property type="evidence" value="ECO:0007669"/>
    <property type="project" value="UniProtKB-KW"/>
</dbReference>
<sequence>MNGFKYRYQYIPPVTLHLGDEIMTSRLYTSVNEGFEVQIANLVDMFLVEVYRCKLCQFASSIKTKIELHISNVHQLDRIHHGAQNPEICSDHEENDSYSLGDEIGQGAKENEESLEKMPFLLPMYRILNNMTPESCDMNLGDHSDGAHVAHTCEVNTLFDEESSPFQLDEPTAEVSNHIPCSSRSPESKSSRDDVEAQSEHLMFLGLCRISNMKSQPAGTESRPATAEEVPEGSKHERTPTVDNKGLIQPLKNSHSSEMITEGQRHFCNICNQELKTKGMHRIHLKCHTSEQGFKCIYCSCCMSEWKSMEKHIETHKPVKETYPCLVCKRVFMRQSAWKMHKKRHQEKVDRFYCTKCPSFYGTERVKDLHVACHYEDLFKCLHCGLMDKEWSKVYKHLGTHDINLKWRPCSQCGQKFFRIADLKGHMAKHKNTVACICSLCGKTLKCRREMNKHHRLVHSNQKARERWGKKKEIKHGHPDMEETGHKRKHSKEFFCHVCHRKCSSKMTLQRTHGSAC</sequence>
<evidence type="ECO:0000313" key="10">
    <source>
        <dbReference type="RefSeq" id="XP_030064506.1"/>
    </source>
</evidence>
<dbReference type="RefSeq" id="XP_030064506.1">
    <property type="nucleotide sequence ID" value="XM_030208646.1"/>
</dbReference>
<dbReference type="PANTHER" id="PTHR24379">
    <property type="entry name" value="KRAB AND ZINC FINGER DOMAIN-CONTAINING"/>
    <property type="match status" value="1"/>
</dbReference>
<feature type="region of interest" description="Disordered" evidence="6">
    <location>
        <begin position="456"/>
        <end position="485"/>
    </location>
</feature>
<dbReference type="PANTHER" id="PTHR24379:SF121">
    <property type="entry name" value="C2H2-TYPE DOMAIN-CONTAINING PROTEIN"/>
    <property type="match status" value="1"/>
</dbReference>
<proteinExistence type="predicted"/>
<reference evidence="9 10" key="1">
    <citation type="submission" date="2025-04" db="UniProtKB">
        <authorList>
            <consortium name="RefSeq"/>
        </authorList>
    </citation>
    <scope>IDENTIFICATION</scope>
</reference>
<evidence type="ECO:0000313" key="9">
    <source>
        <dbReference type="RefSeq" id="XP_030064496.1"/>
    </source>
</evidence>
<dbReference type="AlphaFoldDB" id="A0A6P7YHT3"/>
<dbReference type="InterPro" id="IPR036236">
    <property type="entry name" value="Znf_C2H2_sf"/>
</dbReference>
<dbReference type="Gene3D" id="3.30.160.60">
    <property type="entry name" value="Classic Zinc Finger"/>
    <property type="match status" value="2"/>
</dbReference>
<dbReference type="GeneID" id="115473568"/>
<feature type="region of interest" description="Disordered" evidence="6">
    <location>
        <begin position="214"/>
        <end position="249"/>
    </location>
</feature>
<dbReference type="PROSITE" id="PS50157">
    <property type="entry name" value="ZINC_FINGER_C2H2_2"/>
    <property type="match status" value="3"/>
</dbReference>
<evidence type="ECO:0000259" key="7">
    <source>
        <dbReference type="PROSITE" id="PS50157"/>
    </source>
</evidence>
<dbReference type="PROSITE" id="PS00028">
    <property type="entry name" value="ZINC_FINGER_C2H2_1"/>
    <property type="match status" value="5"/>
</dbReference>
<dbReference type="Proteomes" id="UP000515156">
    <property type="component" value="Chromosome 1"/>
</dbReference>
<gene>
    <name evidence="9 10 11 12" type="primary">LOC115473568</name>
</gene>
<feature type="compositionally biased region" description="Basic and acidic residues" evidence="6">
    <location>
        <begin position="186"/>
        <end position="196"/>
    </location>
</feature>
<evidence type="ECO:0000256" key="5">
    <source>
        <dbReference type="PROSITE-ProRule" id="PRU00042"/>
    </source>
</evidence>
<keyword evidence="1" id="KW-0479">Metal-binding</keyword>
<keyword evidence="2" id="KW-0677">Repeat</keyword>
<feature type="domain" description="C2H2-type" evidence="7">
    <location>
        <begin position="323"/>
        <end position="350"/>
    </location>
</feature>
<evidence type="ECO:0000313" key="11">
    <source>
        <dbReference type="RefSeq" id="XP_030064514.1"/>
    </source>
</evidence>
<dbReference type="RefSeq" id="XP_030064496.1">
    <property type="nucleotide sequence ID" value="XM_030208636.1"/>
</dbReference>
<dbReference type="RefSeq" id="XP_030064523.1">
    <property type="nucleotide sequence ID" value="XM_030208663.1"/>
</dbReference>
<accession>A0A6P7YHT3</accession>
<feature type="domain" description="C2H2-type" evidence="7">
    <location>
        <begin position="408"/>
        <end position="435"/>
    </location>
</feature>
<keyword evidence="3 5" id="KW-0863">Zinc-finger</keyword>
<organism evidence="8 10">
    <name type="scientific">Microcaecilia unicolor</name>
    <dbReference type="NCBI Taxonomy" id="1415580"/>
    <lineage>
        <taxon>Eukaryota</taxon>
        <taxon>Metazoa</taxon>
        <taxon>Chordata</taxon>
        <taxon>Craniata</taxon>
        <taxon>Vertebrata</taxon>
        <taxon>Euteleostomi</taxon>
        <taxon>Amphibia</taxon>
        <taxon>Gymnophiona</taxon>
        <taxon>Siphonopidae</taxon>
        <taxon>Microcaecilia</taxon>
    </lineage>
</organism>
<dbReference type="OrthoDB" id="654211at2759"/>
<protein>
    <submittedName>
        <fullName evidence="9 10">Zinc finger protein 124-like</fullName>
    </submittedName>
</protein>
<feature type="compositionally biased region" description="Basic and acidic residues" evidence="6">
    <location>
        <begin position="476"/>
        <end position="485"/>
    </location>
</feature>
<name>A0A6P7YHT3_9AMPH</name>
<evidence type="ECO:0000256" key="2">
    <source>
        <dbReference type="ARBA" id="ARBA00022737"/>
    </source>
</evidence>
<dbReference type="KEGG" id="muo:115473568"/>
<evidence type="ECO:0000256" key="4">
    <source>
        <dbReference type="ARBA" id="ARBA00022833"/>
    </source>
</evidence>
<evidence type="ECO:0000256" key="6">
    <source>
        <dbReference type="SAM" id="MobiDB-lite"/>
    </source>
</evidence>
<evidence type="ECO:0000256" key="3">
    <source>
        <dbReference type="ARBA" id="ARBA00022771"/>
    </source>
</evidence>
<evidence type="ECO:0000313" key="12">
    <source>
        <dbReference type="RefSeq" id="XP_030064523.1"/>
    </source>
</evidence>
<feature type="region of interest" description="Disordered" evidence="6">
    <location>
        <begin position="162"/>
        <end position="196"/>
    </location>
</feature>
<keyword evidence="4" id="KW-0862">Zinc</keyword>
<dbReference type="SUPFAM" id="SSF57667">
    <property type="entry name" value="beta-beta-alpha zinc fingers"/>
    <property type="match status" value="1"/>
</dbReference>
<dbReference type="RefSeq" id="XP_030064514.1">
    <property type="nucleotide sequence ID" value="XM_030208654.1"/>
</dbReference>